<dbReference type="OrthoDB" id="9788394at2"/>
<comment type="function">
    <text evidence="8">Transfers a GMP moiety from GTP to Mo-molybdopterin (Mo-MPT) cofactor (Moco or molybdenum cofactor) to form Mo-molybdopterin guanine dinucleotide (Mo-MGD) cofactor.</text>
</comment>
<organism evidence="10 11">
    <name type="scientific">Neisseria canis</name>
    <dbReference type="NCBI Taxonomy" id="493"/>
    <lineage>
        <taxon>Bacteria</taxon>
        <taxon>Pseudomonadati</taxon>
        <taxon>Pseudomonadota</taxon>
        <taxon>Betaproteobacteria</taxon>
        <taxon>Neisseriales</taxon>
        <taxon>Neisseriaceae</taxon>
        <taxon>Neisseria</taxon>
    </lineage>
</organism>
<sequence length="193" mass="20894">MALNALILAGGQGSRMGGCDKGLAMYEGVAFIDHVIRRLNLPLSRIAVSANRNQAEYAKRAAQVFGDLPAYQNCGPLAALASAAETGLAQAGWLLTVPCDTLHLPQDLCRRLTEAAEHNPDCRAFYAATEARRHYGVMLVHTDLLGSAAAYLDAGGRSIQGWLAGQHARPVYFPNEAEFRNYNTLQDMEKPHA</sequence>
<dbReference type="GO" id="GO:0005525">
    <property type="term" value="F:GTP binding"/>
    <property type="evidence" value="ECO:0007669"/>
    <property type="project" value="UniProtKB-UniRule"/>
</dbReference>
<comment type="catalytic activity">
    <reaction evidence="8">
        <text>Mo-molybdopterin + GTP + H(+) = Mo-molybdopterin guanine dinucleotide + diphosphate</text>
        <dbReference type="Rhea" id="RHEA:34243"/>
        <dbReference type="ChEBI" id="CHEBI:15378"/>
        <dbReference type="ChEBI" id="CHEBI:33019"/>
        <dbReference type="ChEBI" id="CHEBI:37565"/>
        <dbReference type="ChEBI" id="CHEBI:71302"/>
        <dbReference type="ChEBI" id="CHEBI:71310"/>
        <dbReference type="EC" id="2.7.7.77"/>
    </reaction>
</comment>
<evidence type="ECO:0000256" key="3">
    <source>
        <dbReference type="ARBA" id="ARBA00022723"/>
    </source>
</evidence>
<dbReference type="PANTHER" id="PTHR19136:SF81">
    <property type="entry name" value="MOLYBDENUM COFACTOR GUANYLYLTRANSFERASE"/>
    <property type="match status" value="1"/>
</dbReference>
<dbReference type="KEGG" id="nci:NCTC10296_02115"/>
<comment type="subunit">
    <text evidence="8">Monomer.</text>
</comment>
<accession>A0A1X3CW94</accession>
<keyword evidence="5 8" id="KW-0460">Magnesium</keyword>
<evidence type="ECO:0000256" key="6">
    <source>
        <dbReference type="ARBA" id="ARBA00023134"/>
    </source>
</evidence>
<evidence type="ECO:0000313" key="10">
    <source>
        <dbReference type="EMBL" id="VEF03046.1"/>
    </source>
</evidence>
<dbReference type="SUPFAM" id="SSF53448">
    <property type="entry name" value="Nucleotide-diphospho-sugar transferases"/>
    <property type="match status" value="1"/>
</dbReference>
<dbReference type="STRING" id="493.BWD07_08580"/>
<comment type="similarity">
    <text evidence="8">Belongs to the MobA family.</text>
</comment>
<evidence type="ECO:0000256" key="5">
    <source>
        <dbReference type="ARBA" id="ARBA00022842"/>
    </source>
</evidence>
<keyword evidence="4 8" id="KW-0547">Nucleotide-binding</keyword>
<evidence type="ECO:0000313" key="11">
    <source>
        <dbReference type="Proteomes" id="UP000279284"/>
    </source>
</evidence>
<dbReference type="InterPro" id="IPR025877">
    <property type="entry name" value="MobA-like_NTP_Trfase"/>
</dbReference>
<comment type="domain">
    <text evidence="8">The N-terminal domain determines nucleotide recognition and specific binding, while the C-terminal domain determines the specific binding to the target protein.</text>
</comment>
<feature type="binding site" evidence="8">
    <location>
        <position position="100"/>
    </location>
    <ligand>
        <name>Mg(2+)</name>
        <dbReference type="ChEBI" id="CHEBI:18420"/>
    </ligand>
</feature>
<keyword evidence="11" id="KW-1185">Reference proteome</keyword>
<dbReference type="AlphaFoldDB" id="A0A1X3CW94"/>
<dbReference type="Gene3D" id="3.90.550.10">
    <property type="entry name" value="Spore Coat Polysaccharide Biosynthesis Protein SpsA, Chain A"/>
    <property type="match status" value="1"/>
</dbReference>
<dbReference type="HAMAP" id="MF_00316">
    <property type="entry name" value="MobA"/>
    <property type="match status" value="1"/>
</dbReference>
<dbReference type="PANTHER" id="PTHR19136">
    <property type="entry name" value="MOLYBDENUM COFACTOR GUANYLYLTRANSFERASE"/>
    <property type="match status" value="1"/>
</dbReference>
<feature type="domain" description="MobA-like NTP transferase" evidence="9">
    <location>
        <begin position="5"/>
        <end position="161"/>
    </location>
</feature>
<proteinExistence type="inferred from homology"/>
<dbReference type="Proteomes" id="UP000279284">
    <property type="component" value="Chromosome"/>
</dbReference>
<evidence type="ECO:0000259" key="9">
    <source>
        <dbReference type="Pfam" id="PF12804"/>
    </source>
</evidence>
<feature type="binding site" evidence="8">
    <location>
        <position position="67"/>
    </location>
    <ligand>
        <name>GTP</name>
        <dbReference type="ChEBI" id="CHEBI:37565"/>
    </ligand>
</feature>
<feature type="binding site" evidence="8">
    <location>
        <begin position="8"/>
        <end position="10"/>
    </location>
    <ligand>
        <name>GTP</name>
        <dbReference type="ChEBI" id="CHEBI:37565"/>
    </ligand>
</feature>
<evidence type="ECO:0000256" key="7">
    <source>
        <dbReference type="ARBA" id="ARBA00023150"/>
    </source>
</evidence>
<keyword evidence="7 8" id="KW-0501">Molybdenum cofactor biosynthesis</keyword>
<feature type="binding site" evidence="8">
    <location>
        <position position="100"/>
    </location>
    <ligand>
        <name>GTP</name>
        <dbReference type="ChEBI" id="CHEBI:37565"/>
    </ligand>
</feature>
<dbReference type="CDD" id="cd02503">
    <property type="entry name" value="MobA"/>
    <property type="match status" value="1"/>
</dbReference>
<dbReference type="RefSeq" id="WP_085417020.1">
    <property type="nucleotide sequence ID" value="NZ_CAUJPY010000012.1"/>
</dbReference>
<comment type="cofactor">
    <cofactor evidence="8">
        <name>Mg(2+)</name>
        <dbReference type="ChEBI" id="CHEBI:18420"/>
    </cofactor>
</comment>
<name>A0A1X3CW94_9NEIS</name>
<evidence type="ECO:0000256" key="4">
    <source>
        <dbReference type="ARBA" id="ARBA00022741"/>
    </source>
</evidence>
<reference evidence="10 11" key="1">
    <citation type="submission" date="2018-12" db="EMBL/GenBank/DDBJ databases">
        <authorList>
            <consortium name="Pathogen Informatics"/>
        </authorList>
    </citation>
    <scope>NUCLEOTIDE SEQUENCE [LARGE SCALE GENOMIC DNA]</scope>
    <source>
        <strain evidence="10 11">NCTC10296</strain>
    </source>
</reference>
<dbReference type="EMBL" id="LR134313">
    <property type="protein sequence ID" value="VEF03046.1"/>
    <property type="molecule type" value="Genomic_DNA"/>
</dbReference>
<dbReference type="InterPro" id="IPR029044">
    <property type="entry name" value="Nucleotide-diphossugar_trans"/>
</dbReference>
<evidence type="ECO:0000256" key="2">
    <source>
        <dbReference type="ARBA" id="ARBA00022679"/>
    </source>
</evidence>
<keyword evidence="3 8" id="KW-0479">Metal-binding</keyword>
<dbReference type="EC" id="2.7.7.77" evidence="8"/>
<evidence type="ECO:0000256" key="8">
    <source>
        <dbReference type="HAMAP-Rule" id="MF_00316"/>
    </source>
</evidence>
<keyword evidence="1 8" id="KW-0963">Cytoplasm</keyword>
<dbReference type="GO" id="GO:0061603">
    <property type="term" value="F:molybdenum cofactor guanylyltransferase activity"/>
    <property type="evidence" value="ECO:0007669"/>
    <property type="project" value="UniProtKB-EC"/>
</dbReference>
<keyword evidence="2 8" id="KW-0808">Transferase</keyword>
<dbReference type="GO" id="GO:0005737">
    <property type="term" value="C:cytoplasm"/>
    <property type="evidence" value="ECO:0007669"/>
    <property type="project" value="UniProtKB-SubCell"/>
</dbReference>
<gene>
    <name evidence="8 10" type="primary">mobA</name>
    <name evidence="10" type="ORF">NCTC10296_02115</name>
</gene>
<dbReference type="Pfam" id="PF12804">
    <property type="entry name" value="NTP_transf_3"/>
    <property type="match status" value="1"/>
</dbReference>
<comment type="caution">
    <text evidence="8">Lacks conserved residue(s) required for the propagation of feature annotation.</text>
</comment>
<comment type="subcellular location">
    <subcellularLocation>
        <location evidence="8">Cytoplasm</location>
    </subcellularLocation>
</comment>
<keyword evidence="6 8" id="KW-0342">GTP-binding</keyword>
<dbReference type="GO" id="GO:1902758">
    <property type="term" value="P:bis(molybdopterin guanine dinucleotide)molybdenum biosynthetic process"/>
    <property type="evidence" value="ECO:0007669"/>
    <property type="project" value="TreeGrafter"/>
</dbReference>
<evidence type="ECO:0000256" key="1">
    <source>
        <dbReference type="ARBA" id="ARBA00022490"/>
    </source>
</evidence>
<dbReference type="InterPro" id="IPR013482">
    <property type="entry name" value="Molybde_CF_guanTrfase"/>
</dbReference>
<protein>
    <recommendedName>
        <fullName evidence="8">Molybdenum cofactor guanylyltransferase</fullName>
        <shortName evidence="8">MoCo guanylyltransferase</shortName>
        <ecNumber evidence="8">2.7.7.77</ecNumber>
    </recommendedName>
    <alternativeName>
        <fullName evidence="8">GTP:molybdopterin guanylyltransferase</fullName>
    </alternativeName>
    <alternativeName>
        <fullName evidence="8">Mo-MPT guanylyltransferase</fullName>
    </alternativeName>
    <alternativeName>
        <fullName evidence="8">Molybdopterin guanylyltransferase</fullName>
    </alternativeName>
    <alternativeName>
        <fullName evidence="8">Molybdopterin-guanine dinucleotide synthase</fullName>
        <shortName evidence="8">MGD synthase</shortName>
    </alternativeName>
</protein>
<dbReference type="GO" id="GO:0046872">
    <property type="term" value="F:metal ion binding"/>
    <property type="evidence" value="ECO:0007669"/>
    <property type="project" value="UniProtKB-KW"/>
</dbReference>
<feature type="binding site" evidence="8">
    <location>
        <position position="21"/>
    </location>
    <ligand>
        <name>GTP</name>
        <dbReference type="ChEBI" id="CHEBI:37565"/>
    </ligand>
</feature>